<organism evidence="2 3">
    <name type="scientific">Paenibacillus agricola</name>
    <dbReference type="NCBI Taxonomy" id="2716264"/>
    <lineage>
        <taxon>Bacteria</taxon>
        <taxon>Bacillati</taxon>
        <taxon>Bacillota</taxon>
        <taxon>Bacilli</taxon>
        <taxon>Bacillales</taxon>
        <taxon>Paenibacillaceae</taxon>
        <taxon>Paenibacillus</taxon>
    </lineage>
</organism>
<dbReference type="SUPFAM" id="SSF55729">
    <property type="entry name" value="Acyl-CoA N-acyltransferases (Nat)"/>
    <property type="match status" value="1"/>
</dbReference>
<evidence type="ECO:0000313" key="2">
    <source>
        <dbReference type="EMBL" id="NHN31649.1"/>
    </source>
</evidence>
<reference evidence="2" key="1">
    <citation type="submission" date="2020-03" db="EMBL/GenBank/DDBJ databases">
        <title>Draft sequencing of Paenibacilllus sp. S3N08.</title>
        <authorList>
            <person name="Kim D.-U."/>
        </authorList>
    </citation>
    <scope>NUCLEOTIDE SEQUENCE</scope>
    <source>
        <strain evidence="2">S3N08</strain>
    </source>
</reference>
<dbReference type="InterPro" id="IPR050276">
    <property type="entry name" value="MshD_Acetyltransferase"/>
</dbReference>
<dbReference type="InterPro" id="IPR000182">
    <property type="entry name" value="GNAT_dom"/>
</dbReference>
<proteinExistence type="predicted"/>
<feature type="domain" description="N-acetyltransferase" evidence="1">
    <location>
        <begin position="15"/>
        <end position="184"/>
    </location>
</feature>
<accession>A0ABX0J5Q9</accession>
<protein>
    <submittedName>
        <fullName evidence="2">GNAT family N-acetyltransferase</fullName>
    </submittedName>
</protein>
<comment type="caution">
    <text evidence="2">The sequence shown here is derived from an EMBL/GenBank/DDBJ whole genome shotgun (WGS) entry which is preliminary data.</text>
</comment>
<sequence length="184" mass="21008">MIRKAQKQDSEKAAVLIYDAIQDIAHVLTGERHKKKVFEQLERYFCQEVNRLSFQNCLVKTIDDIPVGIIVAYQGKAAIKLDEPIRAYLRDLTGKEPTIDPEADAADYYIDTVSVNPEFRGRGFGTELLLDAIHYAEAQGHPTVSLNVEENNPKARKLYESLGFSYKKTVMINQHKYSYLVKQL</sequence>
<keyword evidence="3" id="KW-1185">Reference proteome</keyword>
<evidence type="ECO:0000313" key="3">
    <source>
        <dbReference type="Proteomes" id="UP001165962"/>
    </source>
</evidence>
<gene>
    <name evidence="2" type="ORF">G9U52_17595</name>
</gene>
<dbReference type="RefSeq" id="WP_166151954.1">
    <property type="nucleotide sequence ID" value="NZ_JAAOIW010000006.1"/>
</dbReference>
<dbReference type="Pfam" id="PF00583">
    <property type="entry name" value="Acetyltransf_1"/>
    <property type="match status" value="1"/>
</dbReference>
<name>A0ABX0J5Q9_9BACL</name>
<dbReference type="EMBL" id="JAAOIW010000006">
    <property type="protein sequence ID" value="NHN31649.1"/>
    <property type="molecule type" value="Genomic_DNA"/>
</dbReference>
<evidence type="ECO:0000259" key="1">
    <source>
        <dbReference type="PROSITE" id="PS51186"/>
    </source>
</evidence>
<dbReference type="Proteomes" id="UP001165962">
    <property type="component" value="Unassembled WGS sequence"/>
</dbReference>
<dbReference type="PROSITE" id="PS51186">
    <property type="entry name" value="GNAT"/>
    <property type="match status" value="1"/>
</dbReference>
<dbReference type="PANTHER" id="PTHR43617">
    <property type="entry name" value="L-AMINO ACID N-ACETYLTRANSFERASE"/>
    <property type="match status" value="1"/>
</dbReference>
<dbReference type="Gene3D" id="3.40.630.30">
    <property type="match status" value="1"/>
</dbReference>
<dbReference type="InterPro" id="IPR016181">
    <property type="entry name" value="Acyl_CoA_acyltransferase"/>
</dbReference>
<dbReference type="CDD" id="cd04301">
    <property type="entry name" value="NAT_SF"/>
    <property type="match status" value="1"/>
</dbReference>